<organism evidence="3 4">
    <name type="scientific">Ornithinimicrobium humiphilum</name>
    <dbReference type="NCBI Taxonomy" id="125288"/>
    <lineage>
        <taxon>Bacteria</taxon>
        <taxon>Bacillati</taxon>
        <taxon>Actinomycetota</taxon>
        <taxon>Actinomycetes</taxon>
        <taxon>Micrococcales</taxon>
        <taxon>Ornithinimicrobiaceae</taxon>
        <taxon>Ornithinimicrobium</taxon>
    </lineage>
</organism>
<dbReference type="AlphaFoldDB" id="A0A543KKJ1"/>
<feature type="region of interest" description="Disordered" evidence="1">
    <location>
        <begin position="24"/>
        <end position="53"/>
    </location>
</feature>
<keyword evidence="4" id="KW-1185">Reference proteome</keyword>
<evidence type="ECO:0008006" key="5">
    <source>
        <dbReference type="Google" id="ProtNLM"/>
    </source>
</evidence>
<comment type="caution">
    <text evidence="3">The sequence shown here is derived from an EMBL/GenBank/DDBJ whole genome shotgun (WGS) entry which is preliminary data.</text>
</comment>
<evidence type="ECO:0000313" key="4">
    <source>
        <dbReference type="Proteomes" id="UP000315133"/>
    </source>
</evidence>
<dbReference type="EMBL" id="VFPU01000001">
    <property type="protein sequence ID" value="TQM95576.1"/>
    <property type="molecule type" value="Genomic_DNA"/>
</dbReference>
<dbReference type="Proteomes" id="UP000315133">
    <property type="component" value="Unassembled WGS sequence"/>
</dbReference>
<accession>A0A543KKJ1</accession>
<dbReference type="PROSITE" id="PS51257">
    <property type="entry name" value="PROKAR_LIPOPROTEIN"/>
    <property type="match status" value="1"/>
</dbReference>
<name>A0A543KKJ1_9MICO</name>
<evidence type="ECO:0000313" key="3">
    <source>
        <dbReference type="EMBL" id="TQM95576.1"/>
    </source>
</evidence>
<proteinExistence type="predicted"/>
<feature type="chain" id="PRO_5038512356" description="DUF3558 domain-containing protein" evidence="2">
    <location>
        <begin position="22"/>
        <end position="214"/>
    </location>
</feature>
<evidence type="ECO:0000256" key="2">
    <source>
        <dbReference type="SAM" id="SignalP"/>
    </source>
</evidence>
<feature type="signal peptide" evidence="2">
    <location>
        <begin position="1"/>
        <end position="21"/>
    </location>
</feature>
<evidence type="ECO:0000256" key="1">
    <source>
        <dbReference type="SAM" id="MobiDB-lite"/>
    </source>
</evidence>
<reference evidence="3 4" key="1">
    <citation type="submission" date="2019-06" db="EMBL/GenBank/DDBJ databases">
        <title>Sequencing the genomes of 1000 actinobacteria strains.</title>
        <authorList>
            <person name="Klenk H.-P."/>
        </authorList>
    </citation>
    <scope>NUCLEOTIDE SEQUENCE [LARGE SCALE GENOMIC DNA]</scope>
    <source>
        <strain evidence="3 4">DSM 12362</strain>
    </source>
</reference>
<keyword evidence="2" id="KW-0732">Signal</keyword>
<dbReference type="OrthoDB" id="4863947at2"/>
<sequence length="214" mass="21948">MRTRTLTVPALIAGLALSLSACTSESADPVPGDDAAASTPDDGLEGEEGNNGWMCQYVSPTAVELANGGEPETPRSLVTEDDEDTWTCDVLVGGKGAQEPVIRLGIHLGEEARDEARARAEAAEGVEPGPDHLGVSFVSPGLVTGLTMCTAPNATTANDKIPYSLVIESLGETDAETTEHLQRALTETAKGLDGSVGCSPRMAVSEDAGATSAP</sequence>
<dbReference type="RefSeq" id="WP_141817315.1">
    <property type="nucleotide sequence ID" value="NZ_BAAAIL010000003.1"/>
</dbReference>
<gene>
    <name evidence="3" type="ORF">FB476_0421</name>
</gene>
<protein>
    <recommendedName>
        <fullName evidence="5">DUF3558 domain-containing protein</fullName>
    </recommendedName>
</protein>